<dbReference type="InterPro" id="IPR036028">
    <property type="entry name" value="SH3-like_dom_sf"/>
</dbReference>
<dbReference type="PROSITE" id="PS50002">
    <property type="entry name" value="SH3"/>
    <property type="match status" value="1"/>
</dbReference>
<evidence type="ECO:0000259" key="4">
    <source>
        <dbReference type="PROSITE" id="PS50002"/>
    </source>
</evidence>
<evidence type="ECO:0000256" key="2">
    <source>
        <dbReference type="PROSITE-ProRule" id="PRU00192"/>
    </source>
</evidence>
<name>A0A9W6WFA6_CANBO</name>
<feature type="compositionally biased region" description="Low complexity" evidence="3">
    <location>
        <begin position="154"/>
        <end position="166"/>
    </location>
</feature>
<dbReference type="Gene3D" id="2.30.30.40">
    <property type="entry name" value="SH3 Domains"/>
    <property type="match status" value="1"/>
</dbReference>
<evidence type="ECO:0000256" key="1">
    <source>
        <dbReference type="ARBA" id="ARBA00022443"/>
    </source>
</evidence>
<keyword evidence="1 2" id="KW-0728">SH3 domain</keyword>
<evidence type="ECO:0000313" key="5">
    <source>
        <dbReference type="EMBL" id="GME67888.1"/>
    </source>
</evidence>
<reference evidence="5" key="1">
    <citation type="submission" date="2023-04" db="EMBL/GenBank/DDBJ databases">
        <title>Candida boidinii NBRC 10035.</title>
        <authorList>
            <person name="Ichikawa N."/>
            <person name="Sato H."/>
            <person name="Tonouchi N."/>
        </authorList>
    </citation>
    <scope>NUCLEOTIDE SEQUENCE</scope>
    <source>
        <strain evidence="5">NBRC 10035</strain>
    </source>
</reference>
<keyword evidence="6" id="KW-1185">Reference proteome</keyword>
<feature type="compositionally biased region" description="Acidic residues" evidence="3">
    <location>
        <begin position="240"/>
        <end position="251"/>
    </location>
</feature>
<gene>
    <name evidence="5" type="ORF">Cboi02_000123800</name>
</gene>
<feature type="domain" description="SH3" evidence="4">
    <location>
        <begin position="4"/>
        <end position="67"/>
    </location>
</feature>
<dbReference type="EMBL" id="BSXN01000276">
    <property type="protein sequence ID" value="GME67888.1"/>
    <property type="molecule type" value="Genomic_DNA"/>
</dbReference>
<feature type="compositionally biased region" description="Polar residues" evidence="3">
    <location>
        <begin position="73"/>
        <end position="87"/>
    </location>
</feature>
<comment type="caution">
    <text evidence="5">The sequence shown here is derived from an EMBL/GenBank/DDBJ whole genome shotgun (WGS) entry which is preliminary data.</text>
</comment>
<evidence type="ECO:0000256" key="3">
    <source>
        <dbReference type="SAM" id="MobiDB-lite"/>
    </source>
</evidence>
<feature type="compositionally biased region" description="Polar residues" evidence="3">
    <location>
        <begin position="378"/>
        <end position="391"/>
    </location>
</feature>
<sequence length="708" mass="80100">MSRQAPVKAVAKWSWCGENKETDVNFVEQDILEILKIIDNGEKGYGTSMRTKVTGYFPMKYVEIIEVKESPSRKNLSTMTKSPSKQSIRADRALTPPPLSNSSSHDKHNSNQRNHHYTNQLEQEIQNIQRELFAMKEQAQLEKLSQRLRDLTVQQEEQQQHQQQQQHSHRSELVHSSSGNLSRYANERGIITPPSFNTPPSKLHGFNSGSGSTPRKNECYSSSSNGNSNSSVFAKNSEGSESDEYSSDEELPPIPPKVDGMRQFRDLGLNPPLPPLPDEAIADSKSNSSSGGYRYPLENSEFQSSQQRNLPHFTSTYSQAILDSSTSSTNTGRSSYFGHSDFSATSAGSFSRHQDQKCQEQLRLFQESGTNQRERQELLSSLTDSKSNKNPNLLKMFFPGSSKKRQQLTLDEKIFAQNSAVLQNDERKKNLSRVNLDSAVAFEHFESPLTDRSLINSNKTIGRDGYSMNESYVTYNSRSNRAHSPSPSPSPSPYPELLDLERTRTHTSRDRAIRKAKATSEDCCLILEPHKSITRLNTNEVTPGGSKIEIDSTPLGHVDNFMKRVSHETYATPDIILDSQINDKFANDVEKIRALYIYCIERFDIVSSPPNEEIRSKPPHNMEEIIQMRRCTAHQLTWIFYAMALRMKLEVEIILGYYKTPFDYHNAYANSGTTPRSNSTSRNKGNNNAVIYSITLKVILITIRNIIS</sequence>
<feature type="compositionally biased region" description="Polar residues" evidence="3">
    <location>
        <begin position="174"/>
        <end position="183"/>
    </location>
</feature>
<dbReference type="SUPFAM" id="SSF50044">
    <property type="entry name" value="SH3-domain"/>
    <property type="match status" value="1"/>
</dbReference>
<accession>A0A9W6WFA6</accession>
<feature type="region of interest" description="Disordered" evidence="3">
    <location>
        <begin position="477"/>
        <end position="497"/>
    </location>
</feature>
<dbReference type="SMART" id="SM00326">
    <property type="entry name" value="SH3"/>
    <property type="match status" value="1"/>
</dbReference>
<feature type="region of interest" description="Disordered" evidence="3">
    <location>
        <begin position="366"/>
        <end position="392"/>
    </location>
</feature>
<feature type="region of interest" description="Disordered" evidence="3">
    <location>
        <begin position="152"/>
        <end position="306"/>
    </location>
</feature>
<protein>
    <submittedName>
        <fullName evidence="5">Unnamed protein product</fullName>
    </submittedName>
</protein>
<organism evidence="5 6">
    <name type="scientific">Candida boidinii</name>
    <name type="common">Yeast</name>
    <dbReference type="NCBI Taxonomy" id="5477"/>
    <lineage>
        <taxon>Eukaryota</taxon>
        <taxon>Fungi</taxon>
        <taxon>Dikarya</taxon>
        <taxon>Ascomycota</taxon>
        <taxon>Saccharomycotina</taxon>
        <taxon>Pichiomycetes</taxon>
        <taxon>Pichiales</taxon>
        <taxon>Pichiaceae</taxon>
        <taxon>Ogataea</taxon>
        <taxon>Ogataea/Candida clade</taxon>
    </lineage>
</organism>
<feature type="region of interest" description="Disordered" evidence="3">
    <location>
        <begin position="72"/>
        <end position="113"/>
    </location>
</feature>
<dbReference type="InterPro" id="IPR001452">
    <property type="entry name" value="SH3_domain"/>
</dbReference>
<proteinExistence type="predicted"/>
<dbReference type="AlphaFoldDB" id="A0A9W6WFA6"/>
<dbReference type="Proteomes" id="UP001165120">
    <property type="component" value="Unassembled WGS sequence"/>
</dbReference>
<evidence type="ECO:0000313" key="6">
    <source>
        <dbReference type="Proteomes" id="UP001165120"/>
    </source>
</evidence>
<feature type="compositionally biased region" description="Low complexity" evidence="3">
    <location>
        <begin position="221"/>
        <end position="231"/>
    </location>
</feature>